<sequence length="687" mass="77560">MLGMAATTPLAITTIIALERTTFKRQNIVTPPGIQLSQGQKVKDVATQSDTETASLVCKEEESSHELSGEALEEEESQARTPSRKLGISVRDLSVGSLVRPSELEQWLSPSVKSILKATCLDQFVPPVSQNVSWLQQAIESWDGVGGFTIKHRGSHIHITMNQDAIEEALKIPSGLVTLRGRQARREPLMVYMAPDTPRLRVKAVTNDGFLLTNIVDSSLQQAAKFVTNTLEVASVRKNRISAVFFKYLVRGYENLIGKANDYNWAALIYKEMCSAFNRGGRIMMGGLLTDLIKYQLRRLQGPAFQVEPKDLAQASDFQEKRRKIVEEAMLEHGSPSRSPSRSPTLSPPSTTEVAPHTSITLGCTVVDTCTTTITTSALPIQSDLFHAPFEATTVTHSTFPLSTSTNDTSDFCTPNLSHLDQLGVNLVRAVDEVHRQANVVLHARIRNLDTIAAHEKEREGLQRQIQHEQSLLAVQQKVNTLQANMAQLEADLRQAKVVEKCQKQFIQEQLQLKDNFENDIKRLKARIEDLTRQLEDRQVELIVERIATKNAENQRDRAMESAEDIKIKLDKFMEFKKTEDEVHTKVLEATEEKAKSFKEQLSLAEATFEAVLPSDARHQLKRAQFYKKGKEQMSGLIKKLEEVHQAELDYKEQQIQYWRQQHDQLLEQADIRKPQSRICELIVPRD</sequence>
<comment type="caution">
    <text evidence="1">The sequence shown here is derived from an EMBL/GenBank/DDBJ whole genome shotgun (WGS) entry which is preliminary data.</text>
</comment>
<evidence type="ECO:0000313" key="2">
    <source>
        <dbReference type="Proteomes" id="UP001162992"/>
    </source>
</evidence>
<reference evidence="2" key="1">
    <citation type="journal article" date="2024" name="Proc. Natl. Acad. Sci. U.S.A.">
        <title>Extraordinary preservation of gene collinearity over three hundred million years revealed in homosporous lycophytes.</title>
        <authorList>
            <person name="Li C."/>
            <person name="Wickell D."/>
            <person name="Kuo L.Y."/>
            <person name="Chen X."/>
            <person name="Nie B."/>
            <person name="Liao X."/>
            <person name="Peng D."/>
            <person name="Ji J."/>
            <person name="Jenkins J."/>
            <person name="Williams M."/>
            <person name="Shu S."/>
            <person name="Plott C."/>
            <person name="Barry K."/>
            <person name="Rajasekar S."/>
            <person name="Grimwood J."/>
            <person name="Han X."/>
            <person name="Sun S."/>
            <person name="Hou Z."/>
            <person name="He W."/>
            <person name="Dai G."/>
            <person name="Sun C."/>
            <person name="Schmutz J."/>
            <person name="Leebens-Mack J.H."/>
            <person name="Li F.W."/>
            <person name="Wang L."/>
        </authorList>
    </citation>
    <scope>NUCLEOTIDE SEQUENCE [LARGE SCALE GENOMIC DNA]</scope>
    <source>
        <strain evidence="2">cv. PW_Plant_1</strain>
    </source>
</reference>
<organism evidence="1 2">
    <name type="scientific">Diphasiastrum complanatum</name>
    <name type="common">Issler's clubmoss</name>
    <name type="synonym">Lycopodium complanatum</name>
    <dbReference type="NCBI Taxonomy" id="34168"/>
    <lineage>
        <taxon>Eukaryota</taxon>
        <taxon>Viridiplantae</taxon>
        <taxon>Streptophyta</taxon>
        <taxon>Embryophyta</taxon>
        <taxon>Tracheophyta</taxon>
        <taxon>Lycopodiopsida</taxon>
        <taxon>Lycopodiales</taxon>
        <taxon>Lycopodiaceae</taxon>
        <taxon>Lycopodioideae</taxon>
        <taxon>Diphasiastrum</taxon>
    </lineage>
</organism>
<name>A0ACC2C4T5_DIPCM</name>
<evidence type="ECO:0000313" key="1">
    <source>
        <dbReference type="EMBL" id="KAJ7536888.1"/>
    </source>
</evidence>
<accession>A0ACC2C4T5</accession>
<gene>
    <name evidence="1" type="ORF">O6H91_12G086900</name>
</gene>
<proteinExistence type="predicted"/>
<keyword evidence="2" id="KW-1185">Reference proteome</keyword>
<dbReference type="Proteomes" id="UP001162992">
    <property type="component" value="Chromosome 12"/>
</dbReference>
<dbReference type="EMBL" id="CM055103">
    <property type="protein sequence ID" value="KAJ7536888.1"/>
    <property type="molecule type" value="Genomic_DNA"/>
</dbReference>
<protein>
    <submittedName>
        <fullName evidence="1">Uncharacterized protein</fullName>
    </submittedName>
</protein>